<dbReference type="AlphaFoldDB" id="A0A4Y2NAK2"/>
<evidence type="ECO:0000259" key="6">
    <source>
        <dbReference type="Pfam" id="PF10396"/>
    </source>
</evidence>
<organism evidence="7 8">
    <name type="scientific">Araneus ventricosus</name>
    <name type="common">Orbweaver spider</name>
    <name type="synonym">Epeira ventricosa</name>
    <dbReference type="NCBI Taxonomy" id="182803"/>
    <lineage>
        <taxon>Eukaryota</taxon>
        <taxon>Metazoa</taxon>
        <taxon>Ecdysozoa</taxon>
        <taxon>Arthropoda</taxon>
        <taxon>Chelicerata</taxon>
        <taxon>Arachnida</taxon>
        <taxon>Araneae</taxon>
        <taxon>Araneomorphae</taxon>
        <taxon>Entelegynae</taxon>
        <taxon>Araneoidea</taxon>
        <taxon>Araneidae</taxon>
        <taxon>Araneus</taxon>
    </lineage>
</organism>
<dbReference type="SUPFAM" id="SSF103025">
    <property type="entry name" value="Folate-binding domain"/>
    <property type="match status" value="1"/>
</dbReference>
<dbReference type="GO" id="GO:0005739">
    <property type="term" value="C:mitochondrion"/>
    <property type="evidence" value="ECO:0007669"/>
    <property type="project" value="UniProtKB-SubCell"/>
</dbReference>
<comment type="subcellular location">
    <subcellularLocation>
        <location evidence="1">Mitochondrion</location>
    </subcellularLocation>
</comment>
<dbReference type="FunFam" id="3.30.1360.120:FF:000007">
    <property type="entry name" value="tRNA modification GTPase GTPBP3, mitochondrial"/>
    <property type="match status" value="1"/>
</dbReference>
<dbReference type="PANTHER" id="PTHR42714:SF2">
    <property type="entry name" value="TRNA MODIFICATION GTPASE GTPBP3, MITOCHONDRIAL"/>
    <property type="match status" value="1"/>
</dbReference>
<evidence type="ECO:0000256" key="5">
    <source>
        <dbReference type="ARBA" id="ARBA00023134"/>
    </source>
</evidence>
<keyword evidence="5" id="KW-0342">GTP-binding</keyword>
<evidence type="ECO:0000256" key="2">
    <source>
        <dbReference type="ARBA" id="ARBA00011043"/>
    </source>
</evidence>
<dbReference type="GO" id="GO:0030488">
    <property type="term" value="P:tRNA methylation"/>
    <property type="evidence" value="ECO:0007669"/>
    <property type="project" value="TreeGrafter"/>
</dbReference>
<protein>
    <submittedName>
        <fullName evidence="7">tRNA modification GTPase GTPBP3, mitochondrial</fullName>
    </submittedName>
</protein>
<keyword evidence="8" id="KW-1185">Reference proteome</keyword>
<dbReference type="InterPro" id="IPR027266">
    <property type="entry name" value="TrmE/GcvT-like"/>
</dbReference>
<dbReference type="Pfam" id="PF10396">
    <property type="entry name" value="TrmE_N"/>
    <property type="match status" value="1"/>
</dbReference>
<dbReference type="Proteomes" id="UP000499080">
    <property type="component" value="Unassembled WGS sequence"/>
</dbReference>
<accession>A0A4Y2NAK2</accession>
<evidence type="ECO:0000256" key="1">
    <source>
        <dbReference type="ARBA" id="ARBA00004173"/>
    </source>
</evidence>
<feature type="domain" description="GTP-binding protein TrmE N-terminal" evidence="6">
    <location>
        <begin position="61"/>
        <end position="170"/>
    </location>
</feature>
<dbReference type="EMBL" id="BGPR01008735">
    <property type="protein sequence ID" value="GBN35704.1"/>
    <property type="molecule type" value="Genomic_DNA"/>
</dbReference>
<sequence>MFLSFSVLNVFQQCLKYPGKHLFSCRSTFKHFMLQCNLATSCATNCRRMQNHPERSTIYALSYPAVVVMRISGPEASKVFLKIAKLKKLPEERKAILCRLKDPETDELLDKALALWFPAPRSYTGEDMCELHLHGSKPVISGVLNALQKMPHFRSAEPGEFTKRAFMAGKLDLTEVEGLADLLNAETEAQRRQALQQMDGGLHKLYTDWTDRVKRVCVWIY</sequence>
<dbReference type="Gene3D" id="1.20.120.430">
    <property type="entry name" value="tRNA modification GTPase MnmE domain 2"/>
    <property type="match status" value="1"/>
</dbReference>
<dbReference type="InterPro" id="IPR018948">
    <property type="entry name" value="GTP-bd_TrmE_N"/>
</dbReference>
<evidence type="ECO:0000313" key="8">
    <source>
        <dbReference type="Proteomes" id="UP000499080"/>
    </source>
</evidence>
<name>A0A4Y2NAK2_ARAVE</name>
<dbReference type="GO" id="GO:0002098">
    <property type="term" value="P:tRNA wobble uridine modification"/>
    <property type="evidence" value="ECO:0007669"/>
    <property type="project" value="TreeGrafter"/>
</dbReference>
<dbReference type="SUPFAM" id="SSF116878">
    <property type="entry name" value="TrmE connector domain"/>
    <property type="match status" value="1"/>
</dbReference>
<comment type="similarity">
    <text evidence="2">Belongs to the TRAFAC class TrmE-Era-EngA-EngB-Septin-like GTPase superfamily. TrmE GTPase family.</text>
</comment>
<proteinExistence type="inferred from homology"/>
<keyword evidence="4" id="KW-0547">Nucleotide-binding</keyword>
<evidence type="ECO:0000256" key="4">
    <source>
        <dbReference type="ARBA" id="ARBA00022741"/>
    </source>
</evidence>
<reference evidence="7 8" key="1">
    <citation type="journal article" date="2019" name="Sci. Rep.">
        <title>Orb-weaving spider Araneus ventricosus genome elucidates the spidroin gene catalogue.</title>
        <authorList>
            <person name="Kono N."/>
            <person name="Nakamura H."/>
            <person name="Ohtoshi R."/>
            <person name="Moran D.A.P."/>
            <person name="Shinohara A."/>
            <person name="Yoshida Y."/>
            <person name="Fujiwara M."/>
            <person name="Mori M."/>
            <person name="Tomita M."/>
            <person name="Arakawa K."/>
        </authorList>
    </citation>
    <scope>NUCLEOTIDE SEQUENCE [LARGE SCALE GENOMIC DNA]</scope>
</reference>
<gene>
    <name evidence="7" type="primary">gtpbp3_2</name>
    <name evidence="7" type="ORF">AVEN_163922_1</name>
</gene>
<dbReference type="OrthoDB" id="188276at2759"/>
<dbReference type="CDD" id="cd14858">
    <property type="entry name" value="TrmE_N"/>
    <property type="match status" value="1"/>
</dbReference>
<evidence type="ECO:0000313" key="7">
    <source>
        <dbReference type="EMBL" id="GBN35704.1"/>
    </source>
</evidence>
<dbReference type="GO" id="GO:0005525">
    <property type="term" value="F:GTP binding"/>
    <property type="evidence" value="ECO:0007669"/>
    <property type="project" value="UniProtKB-KW"/>
</dbReference>
<dbReference type="PANTHER" id="PTHR42714">
    <property type="entry name" value="TRNA MODIFICATION GTPASE GTPBP3"/>
    <property type="match status" value="1"/>
</dbReference>
<evidence type="ECO:0000256" key="3">
    <source>
        <dbReference type="ARBA" id="ARBA00022694"/>
    </source>
</evidence>
<comment type="caution">
    <text evidence="7">The sequence shown here is derived from an EMBL/GenBank/DDBJ whole genome shotgun (WGS) entry which is preliminary data.</text>
</comment>
<dbReference type="Gene3D" id="3.30.1360.120">
    <property type="entry name" value="Probable tRNA modification gtpase trme, domain 1"/>
    <property type="match status" value="1"/>
</dbReference>
<dbReference type="InterPro" id="IPR027368">
    <property type="entry name" value="MnmE_dom2"/>
</dbReference>
<keyword evidence="3" id="KW-0819">tRNA processing</keyword>